<dbReference type="RefSeq" id="WP_380737077.1">
    <property type="nucleotide sequence ID" value="NZ_JBHTJP010000032.1"/>
</dbReference>
<keyword evidence="1" id="KW-0812">Transmembrane</keyword>
<feature type="transmembrane region" description="Helical" evidence="1">
    <location>
        <begin position="934"/>
        <end position="954"/>
    </location>
</feature>
<feature type="transmembrane region" description="Helical" evidence="1">
    <location>
        <begin position="547"/>
        <end position="565"/>
    </location>
</feature>
<evidence type="ECO:0000313" key="3">
    <source>
        <dbReference type="Proteomes" id="UP001597100"/>
    </source>
</evidence>
<dbReference type="Proteomes" id="UP001597100">
    <property type="component" value="Unassembled WGS sequence"/>
</dbReference>
<feature type="transmembrane region" description="Helical" evidence="1">
    <location>
        <begin position="402"/>
        <end position="423"/>
    </location>
</feature>
<sequence length="1082" mass="120693">MKEGLAGKIAKGFIGSKLTVLLMIVFMIIGVYSSFLIPREEEPQIDVPMADIFIGYPGASPSEVESRIIKPMEKMVSNIKGVEYVYSNSMEEQGMLIVQFYVGEDIERSYVKLYNELMKHMDQMPPNVTQPLVKTRAIDDVPVLGLTLWSENYDDYQLRQMANELRHEIEKVEDVSIVNNIGGRNRQLRIVLDKDKMAASGVDLLGVAEKIKANNQQLSSGSFDRNDSEILVSTGSFLESAQDVENLIVGVQDNQPIYLKQIATVNDGPEIPKEYVSFGYGQAVAASETYPAEYPAVTLSVAKRKGADAMKIADVILEKVDHLKQNLIPEDVHVEVTRNYGETASHKVGELLMHLIGAIIAVTLVVMLAMGWRGGLVVFLSVPITFALTLLSYYMLDYTLNRITLFALVFVTGIVVDDSIIIAENMHRHFKMKRLPFKQAALYAINEVGNPTILATFTVIASVLPMAFVSGLMGPYMSPMPIGASIAMILSLFVALTITPYLGYIFLREKEKKGKPVKKEKTLEESMIYRIYKRFEEPLIENGKIRWTFLGITTLLLLGSVAMFFTKDVAVKMLPFDNKNEFQVVIDMPEGTTLERTAVVTKEIGQYLSQSPEVVNYQNYIGTSAPITFNGLVRHYDLRGASNTADIQVNLRAKGERSLQSHDIAKMLRPDIQKIAAKYGANVKLVEVPPGPPVLSTIVAEIYGPDYEKQIALADSVKTILQNTDDVVDIDWMVEADQKEFEFEIDKEKAMLQGIAPQQIVYTLNSALGERAITQLYDEDATQRVGIVLALDEEEKSSVQDIMQIQITSQNGQMIPVGDLVEPKEVIREKSIYRKNQKRVVYVLADMAGELESPVYAILGMEEKLKEIDLPAGYEIQELYMEQPQYEDDYTVKWDGEWQITLEVFRDLGIAFLGVIVIIYILIVGWFQNFKAPIVMMVAIPLSLVGIVLGHWMLGAFFTATSFIGMIALAGIMVRNSVLLIDFINLRVEEGIPLKQAVIEAGAVRTTPILLTAGTVVIGAFVILFDPIFQGLAISLMGGTIVSTFLTLLVVPLVYYMIEKGKHPEEGKAVVQEKEEYVEESK</sequence>
<keyword evidence="1" id="KW-0472">Membrane</keyword>
<proteinExistence type="predicted"/>
<dbReference type="InterPro" id="IPR001036">
    <property type="entry name" value="Acrflvin-R"/>
</dbReference>
<reference evidence="3" key="1">
    <citation type="journal article" date="2019" name="Int. J. Syst. Evol. Microbiol.">
        <title>The Global Catalogue of Microorganisms (GCM) 10K type strain sequencing project: providing services to taxonomists for standard genome sequencing and annotation.</title>
        <authorList>
            <consortium name="The Broad Institute Genomics Platform"/>
            <consortium name="The Broad Institute Genome Sequencing Center for Infectious Disease"/>
            <person name="Wu L."/>
            <person name="Ma J."/>
        </authorList>
    </citation>
    <scope>NUCLEOTIDE SEQUENCE [LARGE SCALE GENOMIC DNA]</scope>
    <source>
        <strain evidence="3">CCUG 60898</strain>
    </source>
</reference>
<dbReference type="SUPFAM" id="SSF82693">
    <property type="entry name" value="Multidrug efflux transporter AcrB pore domain, PN1, PN2, PC1 and PC2 subdomains"/>
    <property type="match status" value="3"/>
</dbReference>
<keyword evidence="3" id="KW-1185">Reference proteome</keyword>
<feature type="transmembrane region" description="Helical" evidence="1">
    <location>
        <begin position="12"/>
        <end position="35"/>
    </location>
</feature>
<dbReference type="Gene3D" id="3.30.70.1440">
    <property type="entry name" value="Multidrug efflux transporter AcrB pore domain"/>
    <property type="match status" value="1"/>
</dbReference>
<dbReference type="Pfam" id="PF00873">
    <property type="entry name" value="ACR_tran"/>
    <property type="match status" value="1"/>
</dbReference>
<evidence type="ECO:0000256" key="1">
    <source>
        <dbReference type="SAM" id="Phobius"/>
    </source>
</evidence>
<feature type="transmembrane region" description="Helical" evidence="1">
    <location>
        <begin position="482"/>
        <end position="507"/>
    </location>
</feature>
<name>A0ABW3IDU8_9FLAO</name>
<dbReference type="PANTHER" id="PTHR32063:SF16">
    <property type="entry name" value="CATION EFFLUX SYSTEM (ACRB_ACRD_ACRF FAMILY)"/>
    <property type="match status" value="1"/>
</dbReference>
<dbReference type="SUPFAM" id="SSF82866">
    <property type="entry name" value="Multidrug efflux transporter AcrB transmembrane domain"/>
    <property type="match status" value="2"/>
</dbReference>
<dbReference type="InterPro" id="IPR027463">
    <property type="entry name" value="AcrB_DN_DC_subdom"/>
</dbReference>
<dbReference type="PRINTS" id="PR00702">
    <property type="entry name" value="ACRIFLAVINRP"/>
</dbReference>
<feature type="transmembrane region" description="Helical" evidence="1">
    <location>
        <begin position="1002"/>
        <end position="1025"/>
    </location>
</feature>
<keyword evidence="1" id="KW-1133">Transmembrane helix</keyword>
<feature type="transmembrane region" description="Helical" evidence="1">
    <location>
        <begin position="960"/>
        <end position="981"/>
    </location>
</feature>
<dbReference type="Gene3D" id="3.30.70.1430">
    <property type="entry name" value="Multidrug efflux transporter AcrB pore domain"/>
    <property type="match status" value="2"/>
</dbReference>
<dbReference type="PANTHER" id="PTHR32063">
    <property type="match status" value="1"/>
</dbReference>
<comment type="caution">
    <text evidence="2">The sequence shown here is derived from an EMBL/GenBank/DDBJ whole genome shotgun (WGS) entry which is preliminary data.</text>
</comment>
<evidence type="ECO:0000313" key="2">
    <source>
        <dbReference type="EMBL" id="MFD0976044.1"/>
    </source>
</evidence>
<dbReference type="EMBL" id="JBHTJP010000032">
    <property type="protein sequence ID" value="MFD0976044.1"/>
    <property type="molecule type" value="Genomic_DNA"/>
</dbReference>
<gene>
    <name evidence="2" type="ORF">ACFQ1G_04490</name>
</gene>
<feature type="transmembrane region" description="Helical" evidence="1">
    <location>
        <begin position="1031"/>
        <end position="1058"/>
    </location>
</feature>
<dbReference type="Gene3D" id="3.30.70.1320">
    <property type="entry name" value="Multidrug efflux transporter AcrB pore domain like"/>
    <property type="match status" value="1"/>
</dbReference>
<dbReference type="Gene3D" id="3.30.2090.10">
    <property type="entry name" value="Multidrug efflux transporter AcrB TolC docking domain, DN and DC subdomains"/>
    <property type="match status" value="2"/>
</dbReference>
<dbReference type="SUPFAM" id="SSF82714">
    <property type="entry name" value="Multidrug efflux transporter AcrB TolC docking domain, DN and DC subdomains"/>
    <property type="match status" value="2"/>
</dbReference>
<feature type="transmembrane region" description="Helical" evidence="1">
    <location>
        <begin position="453"/>
        <end position="476"/>
    </location>
</feature>
<feature type="transmembrane region" description="Helical" evidence="1">
    <location>
        <begin position="351"/>
        <end position="369"/>
    </location>
</feature>
<feature type="transmembrane region" description="Helical" evidence="1">
    <location>
        <begin position="908"/>
        <end position="927"/>
    </location>
</feature>
<protein>
    <submittedName>
        <fullName evidence="2">Efflux RND transporter permease subunit</fullName>
    </submittedName>
</protein>
<feature type="transmembrane region" description="Helical" evidence="1">
    <location>
        <begin position="376"/>
        <end position="396"/>
    </location>
</feature>
<dbReference type="Gene3D" id="1.20.1640.10">
    <property type="entry name" value="Multidrug efflux transporter AcrB transmembrane domain"/>
    <property type="match status" value="2"/>
</dbReference>
<organism evidence="2 3">
    <name type="scientific">Salinimicrobium gaetbulicola</name>
    <dbReference type="NCBI Taxonomy" id="999702"/>
    <lineage>
        <taxon>Bacteria</taxon>
        <taxon>Pseudomonadati</taxon>
        <taxon>Bacteroidota</taxon>
        <taxon>Flavobacteriia</taxon>
        <taxon>Flavobacteriales</taxon>
        <taxon>Flavobacteriaceae</taxon>
        <taxon>Salinimicrobium</taxon>
    </lineage>
</organism>
<accession>A0ABW3IDU8</accession>